<proteinExistence type="predicted"/>
<protein>
    <submittedName>
        <fullName evidence="2">Uncharacterized protein</fullName>
    </submittedName>
</protein>
<feature type="region of interest" description="Disordered" evidence="1">
    <location>
        <begin position="222"/>
        <end position="328"/>
    </location>
</feature>
<name>A0A9D4UT34_ADICA</name>
<dbReference type="AlphaFoldDB" id="A0A9D4UT34"/>
<dbReference type="EMBL" id="JABFUD020000012">
    <property type="protein sequence ID" value="KAI5072873.1"/>
    <property type="molecule type" value="Genomic_DNA"/>
</dbReference>
<accession>A0A9D4UT34</accession>
<organism evidence="2 3">
    <name type="scientific">Adiantum capillus-veneris</name>
    <name type="common">Maidenhair fern</name>
    <dbReference type="NCBI Taxonomy" id="13818"/>
    <lineage>
        <taxon>Eukaryota</taxon>
        <taxon>Viridiplantae</taxon>
        <taxon>Streptophyta</taxon>
        <taxon>Embryophyta</taxon>
        <taxon>Tracheophyta</taxon>
        <taxon>Polypodiopsida</taxon>
        <taxon>Polypodiidae</taxon>
        <taxon>Polypodiales</taxon>
        <taxon>Pteridineae</taxon>
        <taxon>Pteridaceae</taxon>
        <taxon>Vittarioideae</taxon>
        <taxon>Adiantum</taxon>
    </lineage>
</organism>
<sequence>MIVNLESRAGVATTALTSSFLPKCTQLLAVKVAHRPPSKTSFHGVVASTKQKKKGRKTPTRDWAYEHFMVLWDEVFEHCCTDPVKATEIRNLSCKGLAKHGRGCVLVFQEVQTRPRGPGTGFTSKPPKSSRRVPDFVTLEYNVVYLPREFLLDPRKAPSEEDVAEEPHDNADRVVVENGSNEIIDVAAREHKDSMLGTGDSGDKVIDIEEIIREAQDVYSFYSDDEDELDDAADNNDSLLDMDDKEGDTNSTEEDVTEGDTNPTDSLIILDDDTDKDGIVGLDGKNADSNLNRTGRDAEQNLDDNSDASCSNASERFDNHESPLFLDDDGQAKSHVLNSLSTDTQYEKDLYAINDPIFVDETGQSEDNNNDAVHCTQSDIREGQNDYPNFNNESHSISSLRESMVLEGSVSGMEEINVSTANFLEEGTTSIKGGSTHAATSPIVELLDESLEADTVESSESVAIEKANQYQVNEDTEDEEVQLTTQQMLYACMRGMDRTRLMSLTANFDFEAERYMFRRKMAVIDVKTADAGGEEPYNPTEEELVLLLHLRIDGKPAYGADVVVAYRDQRQIIGVEEDSWKLRGKYRDIFC</sequence>
<keyword evidence="3" id="KW-1185">Reference proteome</keyword>
<dbReference type="Proteomes" id="UP000886520">
    <property type="component" value="Chromosome 12"/>
</dbReference>
<feature type="compositionally biased region" description="Acidic residues" evidence="1">
    <location>
        <begin position="223"/>
        <end position="258"/>
    </location>
</feature>
<gene>
    <name evidence="2" type="ORF">GOP47_0012979</name>
</gene>
<comment type="caution">
    <text evidence="2">The sequence shown here is derived from an EMBL/GenBank/DDBJ whole genome shotgun (WGS) entry which is preliminary data.</text>
</comment>
<evidence type="ECO:0000313" key="3">
    <source>
        <dbReference type="Proteomes" id="UP000886520"/>
    </source>
</evidence>
<reference evidence="2" key="1">
    <citation type="submission" date="2021-01" db="EMBL/GenBank/DDBJ databases">
        <title>Adiantum capillus-veneris genome.</title>
        <authorList>
            <person name="Fang Y."/>
            <person name="Liao Q."/>
        </authorList>
    </citation>
    <scope>NUCLEOTIDE SEQUENCE</scope>
    <source>
        <strain evidence="2">H3</strain>
        <tissue evidence="2">Leaf</tissue>
    </source>
</reference>
<evidence type="ECO:0000256" key="1">
    <source>
        <dbReference type="SAM" id="MobiDB-lite"/>
    </source>
</evidence>
<evidence type="ECO:0000313" key="2">
    <source>
        <dbReference type="EMBL" id="KAI5072873.1"/>
    </source>
</evidence>
<dbReference type="OrthoDB" id="1934642at2759"/>